<keyword evidence="2" id="KW-1185">Reference proteome</keyword>
<evidence type="ECO:0000313" key="2">
    <source>
        <dbReference type="Proteomes" id="UP001519460"/>
    </source>
</evidence>
<evidence type="ECO:0000313" key="1">
    <source>
        <dbReference type="EMBL" id="KAK7494874.1"/>
    </source>
</evidence>
<gene>
    <name evidence="1" type="ORF">BaRGS_00014001</name>
</gene>
<dbReference type="Proteomes" id="UP001519460">
    <property type="component" value="Unassembled WGS sequence"/>
</dbReference>
<reference evidence="1 2" key="1">
    <citation type="journal article" date="2023" name="Sci. Data">
        <title>Genome assembly of the Korean intertidal mud-creeper Batillaria attramentaria.</title>
        <authorList>
            <person name="Patra A.K."/>
            <person name="Ho P.T."/>
            <person name="Jun S."/>
            <person name="Lee S.J."/>
            <person name="Kim Y."/>
            <person name="Won Y.J."/>
        </authorList>
    </citation>
    <scope>NUCLEOTIDE SEQUENCE [LARGE SCALE GENOMIC DNA]</scope>
    <source>
        <strain evidence="1">Wonlab-2016</strain>
    </source>
</reference>
<dbReference type="EMBL" id="JACVVK020000080">
    <property type="protein sequence ID" value="KAK7494874.1"/>
    <property type="molecule type" value="Genomic_DNA"/>
</dbReference>
<sequence length="115" mass="12640">MDQLVNVTEDLQAVRRGFHAALPSPAALYGAGWAESACLRLMRPYRRQTTQARNRTGIKGLNTVADPLDTSSRSAIINTSPGINLIAGFLFQAASRIKLRSWSVQRITESARNVE</sequence>
<accession>A0ABD0L746</accession>
<organism evidence="1 2">
    <name type="scientific">Batillaria attramentaria</name>
    <dbReference type="NCBI Taxonomy" id="370345"/>
    <lineage>
        <taxon>Eukaryota</taxon>
        <taxon>Metazoa</taxon>
        <taxon>Spiralia</taxon>
        <taxon>Lophotrochozoa</taxon>
        <taxon>Mollusca</taxon>
        <taxon>Gastropoda</taxon>
        <taxon>Caenogastropoda</taxon>
        <taxon>Sorbeoconcha</taxon>
        <taxon>Cerithioidea</taxon>
        <taxon>Batillariidae</taxon>
        <taxon>Batillaria</taxon>
    </lineage>
</organism>
<name>A0ABD0L746_9CAEN</name>
<comment type="caution">
    <text evidence="1">The sequence shown here is derived from an EMBL/GenBank/DDBJ whole genome shotgun (WGS) entry which is preliminary data.</text>
</comment>
<dbReference type="AlphaFoldDB" id="A0ABD0L746"/>
<proteinExistence type="predicted"/>
<protein>
    <submittedName>
        <fullName evidence="1">Uncharacterized protein</fullName>
    </submittedName>
</protein>